<evidence type="ECO:0000313" key="1">
    <source>
        <dbReference type="EMBL" id="KON95863.1"/>
    </source>
</evidence>
<evidence type="ECO:0000313" key="4">
    <source>
        <dbReference type="Proteomes" id="UP000182836"/>
    </source>
</evidence>
<organism evidence="1 3">
    <name type="scientific">Aneurinibacillus migulanus</name>
    <name type="common">Bacillus migulanus</name>
    <dbReference type="NCBI Taxonomy" id="47500"/>
    <lineage>
        <taxon>Bacteria</taxon>
        <taxon>Bacillati</taxon>
        <taxon>Bacillota</taxon>
        <taxon>Bacilli</taxon>
        <taxon>Bacillales</taxon>
        <taxon>Paenibacillaceae</taxon>
        <taxon>Aneurinibacillus group</taxon>
        <taxon>Aneurinibacillus</taxon>
    </lineage>
</organism>
<evidence type="ECO:0000313" key="3">
    <source>
        <dbReference type="Proteomes" id="UP000037269"/>
    </source>
</evidence>
<dbReference type="InterPro" id="IPR056209">
    <property type="entry name" value="SU10_adaptor"/>
</dbReference>
<dbReference type="GeneID" id="42305641"/>
<dbReference type="Proteomes" id="UP000037269">
    <property type="component" value="Unassembled WGS sequence"/>
</dbReference>
<reference evidence="2 4" key="2">
    <citation type="submission" date="2016-10" db="EMBL/GenBank/DDBJ databases">
        <authorList>
            <person name="de Groot N.N."/>
        </authorList>
    </citation>
    <scope>NUCLEOTIDE SEQUENCE [LARGE SCALE GENOMIC DNA]</scope>
    <source>
        <strain evidence="2 4">DSM 2895</strain>
    </source>
</reference>
<dbReference type="STRING" id="47500.AF333_10575"/>
<keyword evidence="3" id="KW-1185">Reference proteome</keyword>
<name>A0A0D1Y053_ANEMI</name>
<dbReference type="AlphaFoldDB" id="A0A0D1Y053"/>
<dbReference type="EMBL" id="LGUG01000004">
    <property type="protein sequence ID" value="KON95863.1"/>
    <property type="molecule type" value="Genomic_DNA"/>
</dbReference>
<gene>
    <name evidence="1" type="ORF">AF333_10575</name>
    <name evidence="2" type="ORF">SAMN04487909_14621</name>
</gene>
<proteinExistence type="predicted"/>
<accession>A0A0D1Y053</accession>
<dbReference type="Pfam" id="PF24175">
    <property type="entry name" value="SU10_adaptor"/>
    <property type="match status" value="1"/>
</dbReference>
<reference evidence="1 3" key="1">
    <citation type="submission" date="2015-07" db="EMBL/GenBank/DDBJ databases">
        <title>Fjat-14205 dsm 2895.</title>
        <authorList>
            <person name="Liu B."/>
            <person name="Wang J."/>
            <person name="Zhu Y."/>
            <person name="Liu G."/>
            <person name="Chen Q."/>
            <person name="Chen Z."/>
            <person name="Lan J."/>
            <person name="Che J."/>
            <person name="Ge C."/>
            <person name="Shi H."/>
            <person name="Pan Z."/>
            <person name="Liu X."/>
        </authorList>
    </citation>
    <scope>NUCLEOTIDE SEQUENCE [LARGE SCALE GENOMIC DNA]</scope>
    <source>
        <strain evidence="1 3">DSM 2895</strain>
    </source>
</reference>
<dbReference type="RefSeq" id="WP_043064937.1">
    <property type="nucleotide sequence ID" value="NZ_BJOA01000186.1"/>
</dbReference>
<evidence type="ECO:0000313" key="2">
    <source>
        <dbReference type="EMBL" id="SDK26390.1"/>
    </source>
</evidence>
<dbReference type="PATRIC" id="fig|47500.8.peg.5323"/>
<dbReference type="EMBL" id="FNED01000046">
    <property type="protein sequence ID" value="SDK26390.1"/>
    <property type="molecule type" value="Genomic_DNA"/>
</dbReference>
<protein>
    <submittedName>
        <fullName evidence="1">Uncharacterized protein</fullName>
    </submittedName>
</protein>
<dbReference type="Proteomes" id="UP000182836">
    <property type="component" value="Unassembled WGS sequence"/>
</dbReference>
<sequence length="168" mass="19687">MNIAEIKVRAEQLLSESIEDTDAIDWVNDCIHEMGEKVWPEKNMSFVAEAGHVYILPNDFVSVIALTKDGRPYRRYIIRNDKLLFPDSGTYDLAYRSYFKRLESVEDEISLSPMYMLPMVKYLMSCQLVQNGEVEMSMKWESEFRQGISDLKSTVEYKNKPFRVKTNF</sequence>